<proteinExistence type="predicted"/>
<keyword evidence="3" id="KW-1185">Reference proteome</keyword>
<keyword evidence="1" id="KW-0472">Membrane</keyword>
<dbReference type="RefSeq" id="WP_089804152.1">
    <property type="nucleotide sequence ID" value="NZ_FOYT01000001.1"/>
</dbReference>
<evidence type="ECO:0000313" key="2">
    <source>
        <dbReference type="EMBL" id="SFR36182.1"/>
    </source>
</evidence>
<protein>
    <submittedName>
        <fullName evidence="2">Uncharacterized protein</fullName>
    </submittedName>
</protein>
<evidence type="ECO:0000256" key="1">
    <source>
        <dbReference type="SAM" id="Phobius"/>
    </source>
</evidence>
<evidence type="ECO:0000313" key="3">
    <source>
        <dbReference type="Proteomes" id="UP000198531"/>
    </source>
</evidence>
<organism evidence="2 3">
    <name type="scientific">Halogeometricum rufum</name>
    <dbReference type="NCBI Taxonomy" id="553469"/>
    <lineage>
        <taxon>Archaea</taxon>
        <taxon>Methanobacteriati</taxon>
        <taxon>Methanobacteriota</taxon>
        <taxon>Stenosarchaea group</taxon>
        <taxon>Halobacteria</taxon>
        <taxon>Halobacteriales</taxon>
        <taxon>Haloferacaceae</taxon>
        <taxon>Halogeometricum</taxon>
    </lineage>
</organism>
<dbReference type="Proteomes" id="UP000198531">
    <property type="component" value="Unassembled WGS sequence"/>
</dbReference>
<dbReference type="EMBL" id="FOYT01000001">
    <property type="protein sequence ID" value="SFR36182.1"/>
    <property type="molecule type" value="Genomic_DNA"/>
</dbReference>
<dbReference type="OrthoDB" id="382996at2157"/>
<feature type="transmembrane region" description="Helical" evidence="1">
    <location>
        <begin position="83"/>
        <end position="105"/>
    </location>
</feature>
<dbReference type="AlphaFoldDB" id="A0A1I6G1Z5"/>
<name>A0A1I6G1Z5_9EURY</name>
<keyword evidence="1" id="KW-0812">Transmembrane</keyword>
<gene>
    <name evidence="2" type="ORF">SAMN04487947_0429</name>
</gene>
<keyword evidence="1" id="KW-1133">Transmembrane helix</keyword>
<reference evidence="3" key="1">
    <citation type="submission" date="2016-10" db="EMBL/GenBank/DDBJ databases">
        <authorList>
            <person name="Varghese N."/>
            <person name="Submissions S."/>
        </authorList>
    </citation>
    <scope>NUCLEOTIDE SEQUENCE [LARGE SCALE GENOMIC DNA]</scope>
    <source>
        <strain evidence="3">CGMCC 1.7736</strain>
    </source>
</reference>
<sequence length="128" mass="13923">MPTGPVTKLVADNRVVGLSLTYSILYIVAIWTLATIAVALFFIIGLILGFLNAYDGALGILFSTITDDILRLGLPFMMYSSEIAVVVAVVSGGLIAVTKSLDWILRKSPPWVRRTINRRAGGLLRSDR</sequence>
<feature type="transmembrane region" description="Helical" evidence="1">
    <location>
        <begin position="24"/>
        <end position="51"/>
    </location>
</feature>
<accession>A0A1I6G1Z5</accession>